<keyword evidence="2" id="KW-1185">Reference proteome</keyword>
<evidence type="ECO:0000313" key="2">
    <source>
        <dbReference type="Proteomes" id="UP000266340"/>
    </source>
</evidence>
<protein>
    <submittedName>
        <fullName evidence="1">Uncharacterized protein</fullName>
    </submittedName>
</protein>
<dbReference type="Pfam" id="PF14035">
    <property type="entry name" value="YlzJ"/>
    <property type="match status" value="1"/>
</dbReference>
<dbReference type="InterPro" id="IPR025619">
    <property type="entry name" value="YlzJ"/>
</dbReference>
<dbReference type="AlphaFoldDB" id="A0A398CVV1"/>
<reference evidence="1 2" key="1">
    <citation type="submission" date="2018-09" db="EMBL/GenBank/DDBJ databases">
        <title>Cohnella cavernae sp. nov., isolated from a karst cave.</title>
        <authorList>
            <person name="Zhu H."/>
        </authorList>
    </citation>
    <scope>NUCLEOTIDE SEQUENCE [LARGE SCALE GENOMIC DNA]</scope>
    <source>
        <strain evidence="1 2">K2E09-144</strain>
    </source>
</reference>
<dbReference type="RefSeq" id="WP_119149498.1">
    <property type="nucleotide sequence ID" value="NZ_JBHSOV010000024.1"/>
</dbReference>
<dbReference type="EMBL" id="QXJM01000037">
    <property type="protein sequence ID" value="RIE03341.1"/>
    <property type="molecule type" value="Genomic_DNA"/>
</dbReference>
<dbReference type="Proteomes" id="UP000266340">
    <property type="component" value="Unassembled WGS sequence"/>
</dbReference>
<gene>
    <name evidence="1" type="ORF">D3H35_11690</name>
</gene>
<proteinExistence type="predicted"/>
<dbReference type="OrthoDB" id="1683573at2"/>
<evidence type="ECO:0000313" key="1">
    <source>
        <dbReference type="EMBL" id="RIE03341.1"/>
    </source>
</evidence>
<sequence length="88" mass="9728">MNLYTPMPLELVLEGYGNELPPMMEIVLGSMLVQVTPVAPGFGRIVRLIHAPLESFLLPQFEPGRIIAYSDHQASTVSMQNEMDQSLG</sequence>
<organism evidence="1 2">
    <name type="scientific">Cohnella faecalis</name>
    <dbReference type="NCBI Taxonomy" id="2315694"/>
    <lineage>
        <taxon>Bacteria</taxon>
        <taxon>Bacillati</taxon>
        <taxon>Bacillota</taxon>
        <taxon>Bacilli</taxon>
        <taxon>Bacillales</taxon>
        <taxon>Paenibacillaceae</taxon>
        <taxon>Cohnella</taxon>
    </lineage>
</organism>
<accession>A0A398CVV1</accession>
<name>A0A398CVV1_9BACL</name>
<comment type="caution">
    <text evidence="1">The sequence shown here is derived from an EMBL/GenBank/DDBJ whole genome shotgun (WGS) entry which is preliminary data.</text>
</comment>